<evidence type="ECO:0000259" key="3">
    <source>
        <dbReference type="Pfam" id="PF01467"/>
    </source>
</evidence>
<dbReference type="InterPro" id="IPR004821">
    <property type="entry name" value="Cyt_trans-like"/>
</dbReference>
<protein>
    <submittedName>
        <fullName evidence="4">Glycerol-3-phosphate cytidylyltransferase</fullName>
        <ecNumber evidence="4">2.7.7.39</ecNumber>
    </submittedName>
</protein>
<dbReference type="PANTHER" id="PTHR43793:SF1">
    <property type="entry name" value="FAD SYNTHASE"/>
    <property type="match status" value="1"/>
</dbReference>
<evidence type="ECO:0000313" key="5">
    <source>
        <dbReference type="Proteomes" id="UP000017842"/>
    </source>
</evidence>
<dbReference type="AlphaFoldDB" id="V5BLA7"/>
<dbReference type="eggNOG" id="COG0615">
    <property type="taxonomic scope" value="Bacteria"/>
</dbReference>
<proteinExistence type="predicted"/>
<evidence type="ECO:0000256" key="1">
    <source>
        <dbReference type="ARBA" id="ARBA00022679"/>
    </source>
</evidence>
<dbReference type="GO" id="GO:0047348">
    <property type="term" value="F:glycerol-3-phosphate cytidylyltransferase activity"/>
    <property type="evidence" value="ECO:0007669"/>
    <property type="project" value="UniProtKB-EC"/>
</dbReference>
<feature type="domain" description="Cytidyltransferase-like" evidence="3">
    <location>
        <begin position="8"/>
        <end position="94"/>
    </location>
</feature>
<reference evidence="4 5" key="1">
    <citation type="journal article" date="2013" name="Genome Announc.">
        <title>Draft Genome Sequence of the Methanotrophic Gammaproteobacterium Methyloglobulus morosus DSM 22980 Strain KoM1.</title>
        <authorList>
            <person name="Poehlein A."/>
            <person name="Deutzmann J.S."/>
            <person name="Daniel R."/>
            <person name="Simeonova D.D."/>
        </authorList>
    </citation>
    <scope>NUCLEOTIDE SEQUENCE [LARGE SCALE GENOMIC DNA]</scope>
    <source>
        <strain evidence="4 5">KoM1</strain>
    </source>
</reference>
<dbReference type="NCBIfam" id="TIGR00125">
    <property type="entry name" value="cyt_tran_rel"/>
    <property type="match status" value="1"/>
</dbReference>
<keyword evidence="5" id="KW-1185">Reference proteome</keyword>
<keyword evidence="1 4" id="KW-0808">Transferase</keyword>
<name>V5BLA7_9GAMM</name>
<dbReference type="EC" id="2.7.7.39" evidence="4"/>
<sequence length="130" mass="14765">MVDMSATLIHHGHIRLLKAAKELGTVIVALTIDDEIRIKKGYLPELNFSERREILESVKYVDEVVSCNWLIDEAFLDLHRIDLLVHGHDNSNPIRQERLLILSRTEGISSNLLRSRVLKSVADILESSGQ</sequence>
<dbReference type="InterPro" id="IPR014729">
    <property type="entry name" value="Rossmann-like_a/b/a_fold"/>
</dbReference>
<organism evidence="4 5">
    <name type="scientific">Methyloglobulus morosus KoM1</name>
    <dbReference type="NCBI Taxonomy" id="1116472"/>
    <lineage>
        <taxon>Bacteria</taxon>
        <taxon>Pseudomonadati</taxon>
        <taxon>Pseudomonadota</taxon>
        <taxon>Gammaproteobacteria</taxon>
        <taxon>Methylococcales</taxon>
        <taxon>Methylococcaceae</taxon>
        <taxon>Methyloglobulus</taxon>
    </lineage>
</organism>
<dbReference type="PANTHER" id="PTHR43793">
    <property type="entry name" value="FAD SYNTHASE"/>
    <property type="match status" value="1"/>
</dbReference>
<dbReference type="InterPro" id="IPR050385">
    <property type="entry name" value="Archaeal_FAD_synthase"/>
</dbReference>
<gene>
    <name evidence="4" type="ORF">MGMO_5c00240</name>
</gene>
<keyword evidence="2 4" id="KW-0548">Nucleotidyltransferase</keyword>
<comment type="caution">
    <text evidence="4">The sequence shown here is derived from an EMBL/GenBank/DDBJ whole genome shotgun (WGS) entry which is preliminary data.</text>
</comment>
<evidence type="ECO:0000256" key="2">
    <source>
        <dbReference type="ARBA" id="ARBA00022695"/>
    </source>
</evidence>
<dbReference type="STRING" id="1116472.MGMO_5c00240"/>
<dbReference type="Pfam" id="PF01467">
    <property type="entry name" value="CTP_transf_like"/>
    <property type="match status" value="1"/>
</dbReference>
<evidence type="ECO:0000313" key="4">
    <source>
        <dbReference type="EMBL" id="ESS74085.1"/>
    </source>
</evidence>
<dbReference type="EMBL" id="AYLO01000005">
    <property type="protein sequence ID" value="ESS74085.1"/>
    <property type="molecule type" value="Genomic_DNA"/>
</dbReference>
<accession>V5BLA7</accession>
<dbReference type="PATRIC" id="fig|1116472.3.peg.91"/>
<dbReference type="Proteomes" id="UP000017842">
    <property type="component" value="Unassembled WGS sequence"/>
</dbReference>
<dbReference type="Gene3D" id="3.40.50.620">
    <property type="entry name" value="HUPs"/>
    <property type="match status" value="1"/>
</dbReference>
<dbReference type="SUPFAM" id="SSF52374">
    <property type="entry name" value="Nucleotidylyl transferase"/>
    <property type="match status" value="1"/>
</dbReference>